<dbReference type="Proteomes" id="UP000242875">
    <property type="component" value="Unassembled WGS sequence"/>
</dbReference>
<dbReference type="PANTHER" id="PTHR31605:SF0">
    <property type="entry name" value="GLYCEROL-3-PHOSPHATE O-ACYLTRANSFERASE 1"/>
    <property type="match status" value="1"/>
</dbReference>
<feature type="region of interest" description="Disordered" evidence="1">
    <location>
        <begin position="631"/>
        <end position="692"/>
    </location>
</feature>
<keyword evidence="2" id="KW-0812">Transmembrane</keyword>
<feature type="transmembrane region" description="Helical" evidence="2">
    <location>
        <begin position="402"/>
        <end position="426"/>
    </location>
</feature>
<keyword evidence="2" id="KW-1133">Transmembrane helix</keyword>
<dbReference type="CDD" id="cd07992">
    <property type="entry name" value="LPLAT_AAK14816-like"/>
    <property type="match status" value="1"/>
</dbReference>
<keyword evidence="5" id="KW-1185">Reference proteome</keyword>
<dbReference type="EMBL" id="MVBO01000065">
    <property type="protein sequence ID" value="OZJ03873.1"/>
    <property type="molecule type" value="Genomic_DNA"/>
</dbReference>
<feature type="domain" description="Phospholipid/glycerol acyltransferase" evidence="3">
    <location>
        <begin position="48"/>
        <end position="256"/>
    </location>
</feature>
<organism evidence="4 5">
    <name type="scientific">Bifiguratus adelaidae</name>
    <dbReference type="NCBI Taxonomy" id="1938954"/>
    <lineage>
        <taxon>Eukaryota</taxon>
        <taxon>Fungi</taxon>
        <taxon>Fungi incertae sedis</taxon>
        <taxon>Mucoromycota</taxon>
        <taxon>Mucoromycotina</taxon>
        <taxon>Endogonomycetes</taxon>
        <taxon>Endogonales</taxon>
        <taxon>Endogonales incertae sedis</taxon>
        <taxon>Bifiguratus</taxon>
    </lineage>
</organism>
<evidence type="ECO:0000256" key="2">
    <source>
        <dbReference type="SAM" id="Phobius"/>
    </source>
</evidence>
<comment type="caution">
    <text evidence="4">The sequence shown here is derived from an EMBL/GenBank/DDBJ whole genome shotgun (WGS) entry which is preliminary data.</text>
</comment>
<feature type="region of interest" description="Disordered" evidence="1">
    <location>
        <begin position="710"/>
        <end position="801"/>
    </location>
</feature>
<dbReference type="InterPro" id="IPR002123">
    <property type="entry name" value="Plipid/glycerol_acylTrfase"/>
</dbReference>
<dbReference type="AlphaFoldDB" id="A0A261XZV4"/>
<evidence type="ECO:0000313" key="4">
    <source>
        <dbReference type="EMBL" id="OZJ03873.1"/>
    </source>
</evidence>
<dbReference type="PANTHER" id="PTHR31605">
    <property type="entry name" value="GLYCEROL-3-PHOSPHATE O-ACYLTRANSFERASE 1"/>
    <property type="match status" value="1"/>
</dbReference>
<dbReference type="GO" id="GO:0004366">
    <property type="term" value="F:glycerol-3-phosphate O-acyltransferase activity"/>
    <property type="evidence" value="ECO:0007669"/>
    <property type="project" value="TreeGrafter"/>
</dbReference>
<reference evidence="4 5" key="1">
    <citation type="journal article" date="2017" name="Mycologia">
        <title>Bifiguratus adelaidae, gen. et sp. nov., a new member of Mucoromycotina in endophytic and soil-dwelling habitats.</title>
        <authorList>
            <person name="Torres-Cruz T.J."/>
            <person name="Billingsley Tobias T.L."/>
            <person name="Almatruk M."/>
            <person name="Hesse C."/>
            <person name="Kuske C.R."/>
            <person name="Desiro A."/>
            <person name="Benucci G.M."/>
            <person name="Bonito G."/>
            <person name="Stajich J.E."/>
            <person name="Dunlap C."/>
            <person name="Arnold A.E."/>
            <person name="Porras-Alfaro A."/>
        </authorList>
    </citation>
    <scope>NUCLEOTIDE SEQUENCE [LARGE SCALE GENOMIC DNA]</scope>
    <source>
        <strain evidence="4 5">AZ0501</strain>
    </source>
</reference>
<dbReference type="OrthoDB" id="2427554at2759"/>
<accession>A0A261XZV4</accession>
<dbReference type="GO" id="GO:0016287">
    <property type="term" value="F:glycerone-phosphate O-acyltransferase activity"/>
    <property type="evidence" value="ECO:0007669"/>
    <property type="project" value="TreeGrafter"/>
</dbReference>
<feature type="compositionally biased region" description="Polar residues" evidence="1">
    <location>
        <begin position="724"/>
        <end position="739"/>
    </location>
</feature>
<feature type="region of interest" description="Disordered" evidence="1">
    <location>
        <begin position="568"/>
        <end position="598"/>
    </location>
</feature>
<protein>
    <recommendedName>
        <fullName evidence="3">Phospholipid/glycerol acyltransferase domain-containing protein</fullName>
    </recommendedName>
</protein>
<evidence type="ECO:0000259" key="3">
    <source>
        <dbReference type="SMART" id="SM00563"/>
    </source>
</evidence>
<dbReference type="GO" id="GO:0008654">
    <property type="term" value="P:phospholipid biosynthetic process"/>
    <property type="evidence" value="ECO:0007669"/>
    <property type="project" value="TreeGrafter"/>
</dbReference>
<sequence>MPAKQRKGPAPSLLYELVKYFFNMILDIFFREIRPRGAHKIPLEGPVIFVAAPHANQFIDPLIVLRECKRQVSFLIAEKSMHQRGVGQFARALHAIPVIRPQDLAKPGAGRIHLLNVKTDPLTIHGKNTKFTQQLRPRDTISLPKGVGYAEVVAILSDTELRIKKEFKDLKALELLTSPDGSAYKCQPHVEQESVYREVHKQLAIGGAIAIFPEGGSHDRQEMLPLKAGVTIMALGTMAAFPNTDVKIVPCGLNYFHPHKFRSRAVIEFGNPISIPKQLVDDFVAGGTLKRDACAKLLDQIYNALKSVTVNATSYETLMVIQAARRLYKPAHRSLPISTVVDLNRRFVLGYETFKHEPRVIELQRKVMAYNQLLKYHGLKDHQVNTTKLGGARAMGLFWYRVMWLLLWGLLAFPGGILNLPAVIVARLVSHKKQKEALAGSTVKIAGRDVIATWKVLIAMGLVPLQYGVYSIIVFALTIHYQLRLTYVFWLPLLTWNMLPFISYASMRFAENGLDVYRSLRPLFLSLMDPTSVENLRNVRNRLSDNLTDLINEYGPKIFPDFDPSRLSRGGSVAPRPQGEQSNGLSPTLLSTGNSNSNSTTSMIQLAEGFLSSRLEWLDDKLFFLTRSEDTDQDGASTDVESIGGPASLSMDNARGALSNGTDSYGFDRSRSGSRPGSRVRSRTNSWSSSLAGGGMEGFKVAAMTELDRGRPLKDIKRERDHATMSTAADTKVNGNDLSMRSRHRQNSADGAPLLSNHAGADGVSPSDMAGNGDGKSSLNHARVEDDGYTGDVEDEAKKTV</sequence>
<dbReference type="InterPro" id="IPR052744">
    <property type="entry name" value="GPAT/DAPAT"/>
</dbReference>
<feature type="compositionally biased region" description="Low complexity" evidence="1">
    <location>
        <begin position="584"/>
        <end position="598"/>
    </location>
</feature>
<feature type="compositionally biased region" description="Basic and acidic residues" evidence="1">
    <location>
        <begin position="710"/>
        <end position="723"/>
    </location>
</feature>
<evidence type="ECO:0000313" key="5">
    <source>
        <dbReference type="Proteomes" id="UP000242875"/>
    </source>
</evidence>
<dbReference type="SMART" id="SM00563">
    <property type="entry name" value="PlsC"/>
    <property type="match status" value="1"/>
</dbReference>
<feature type="transmembrane region" description="Helical" evidence="2">
    <location>
        <begin position="456"/>
        <end position="481"/>
    </location>
</feature>
<evidence type="ECO:0000256" key="1">
    <source>
        <dbReference type="SAM" id="MobiDB-lite"/>
    </source>
</evidence>
<keyword evidence="2" id="KW-0472">Membrane</keyword>
<gene>
    <name evidence="4" type="ORF">BZG36_03684</name>
</gene>
<dbReference type="SUPFAM" id="SSF69593">
    <property type="entry name" value="Glycerol-3-phosphate (1)-acyltransferase"/>
    <property type="match status" value="2"/>
</dbReference>
<proteinExistence type="predicted"/>
<name>A0A261XZV4_9FUNG</name>